<name>A0ABU0YMW6_9PROT</name>
<dbReference type="RefSeq" id="WP_379956622.1">
    <property type="nucleotide sequence ID" value="NZ_JAUYVI010000004.1"/>
</dbReference>
<comment type="caution">
    <text evidence="1">The sequence shown here is derived from an EMBL/GenBank/DDBJ whole genome shotgun (WGS) entry which is preliminary data.</text>
</comment>
<evidence type="ECO:0000313" key="2">
    <source>
        <dbReference type="Proteomes" id="UP001230156"/>
    </source>
</evidence>
<dbReference type="Proteomes" id="UP001230156">
    <property type="component" value="Unassembled WGS sequence"/>
</dbReference>
<gene>
    <name evidence="1" type="ORF">Q8A70_15365</name>
</gene>
<dbReference type="Pfam" id="PF06676">
    <property type="entry name" value="DUF1178"/>
    <property type="match status" value="1"/>
</dbReference>
<reference evidence="2" key="1">
    <citation type="submission" date="2023-08" db="EMBL/GenBank/DDBJ databases">
        <title>Rhodospirillaceae gen. nov., a novel taxon isolated from the Yangtze River Yuezi River estuary sludge.</title>
        <authorList>
            <person name="Ruan L."/>
        </authorList>
    </citation>
    <scope>NUCLEOTIDE SEQUENCE [LARGE SCALE GENOMIC DNA]</scope>
    <source>
        <strain evidence="2">R-7</strain>
    </source>
</reference>
<evidence type="ECO:0000313" key="1">
    <source>
        <dbReference type="EMBL" id="MDQ7249065.1"/>
    </source>
</evidence>
<organism evidence="1 2">
    <name type="scientific">Dongia sedimenti</name>
    <dbReference type="NCBI Taxonomy" id="3064282"/>
    <lineage>
        <taxon>Bacteria</taxon>
        <taxon>Pseudomonadati</taxon>
        <taxon>Pseudomonadota</taxon>
        <taxon>Alphaproteobacteria</taxon>
        <taxon>Rhodospirillales</taxon>
        <taxon>Dongiaceae</taxon>
        <taxon>Dongia</taxon>
    </lineage>
</organism>
<proteinExistence type="predicted"/>
<sequence length="157" mass="17131">MILYQLNCDRQHSFEAWFKDGATADRQLKRKTVECPSCGSVKVAKALMAPRVGKKGNSREIAPIEPPALPSAPVAAPAGKAAVVPAELRQALIEVRKQIEANCDYVGDKFAEEARKIHEGEAEVRGIYGEATEAEHEELLEDGIEVARVPWVPRGDA</sequence>
<accession>A0ABU0YMW6</accession>
<keyword evidence="2" id="KW-1185">Reference proteome</keyword>
<dbReference type="EMBL" id="JAUYVI010000004">
    <property type="protein sequence ID" value="MDQ7249065.1"/>
    <property type="molecule type" value="Genomic_DNA"/>
</dbReference>
<dbReference type="PIRSF" id="PIRSF032131">
    <property type="entry name" value="UCP032131"/>
    <property type="match status" value="1"/>
</dbReference>
<protein>
    <submittedName>
        <fullName evidence="1">DUF1178 family protein</fullName>
    </submittedName>
</protein>
<dbReference type="InterPro" id="IPR009562">
    <property type="entry name" value="DUF1178"/>
</dbReference>